<protein>
    <submittedName>
        <fullName evidence="3">SERPIN domain-containing protein</fullName>
    </submittedName>
</protein>
<evidence type="ECO:0000313" key="2">
    <source>
        <dbReference type="Proteomes" id="UP000274131"/>
    </source>
</evidence>
<proteinExistence type="predicted"/>
<evidence type="ECO:0000313" key="1">
    <source>
        <dbReference type="EMBL" id="VDD86375.1"/>
    </source>
</evidence>
<name>A0A0N4UWF1_ENTVE</name>
<evidence type="ECO:0000313" key="3">
    <source>
        <dbReference type="WBParaSite" id="EVEC_0000181001-mRNA-1"/>
    </source>
</evidence>
<keyword evidence="2" id="KW-1185">Reference proteome</keyword>
<gene>
    <name evidence="1" type="ORF">EVEC_LOCUS1518</name>
</gene>
<reference evidence="3" key="1">
    <citation type="submission" date="2017-02" db="UniProtKB">
        <authorList>
            <consortium name="WormBaseParasite"/>
        </authorList>
    </citation>
    <scope>IDENTIFICATION</scope>
</reference>
<organism evidence="3">
    <name type="scientific">Enterobius vermicularis</name>
    <name type="common">Human pinworm</name>
    <dbReference type="NCBI Taxonomy" id="51028"/>
    <lineage>
        <taxon>Eukaryota</taxon>
        <taxon>Metazoa</taxon>
        <taxon>Ecdysozoa</taxon>
        <taxon>Nematoda</taxon>
        <taxon>Chromadorea</taxon>
        <taxon>Rhabditida</taxon>
        <taxon>Spirurina</taxon>
        <taxon>Oxyuridomorpha</taxon>
        <taxon>Oxyuroidea</taxon>
        <taxon>Oxyuridae</taxon>
        <taxon>Enterobius</taxon>
    </lineage>
</organism>
<dbReference type="AlphaFoldDB" id="A0A0N4UWF1"/>
<sequence length="264" mass="28909">MYTIVVIKEIGNIGIKNRFIGFRRGTGSTGRSNVYGGSDKKFGQNDFHWLAENKKRKRNVTEAMGALSRFCLPPGPETKQSFVSIIFWSKICNFTGQADVAVCDFFQRAKDILGETSAFNSSHINFAKLAVWVSRRDVDANLKFNCNESGSSIADLTNSLMSDVLGGDSAATKSVGEFVFRWWPISCNSLVALSQDDAAVASGLAAIAEGISDMDDPEFSSVAESIFHCEEDNEAKLYYSVLENTSILKITSGRKCDGFKPNAE</sequence>
<dbReference type="EMBL" id="UXUI01007222">
    <property type="protein sequence ID" value="VDD86375.1"/>
    <property type="molecule type" value="Genomic_DNA"/>
</dbReference>
<reference evidence="1 2" key="2">
    <citation type="submission" date="2018-10" db="EMBL/GenBank/DDBJ databases">
        <authorList>
            <consortium name="Pathogen Informatics"/>
        </authorList>
    </citation>
    <scope>NUCLEOTIDE SEQUENCE [LARGE SCALE GENOMIC DNA]</scope>
</reference>
<dbReference type="WBParaSite" id="EVEC_0000181001-mRNA-1">
    <property type="protein sequence ID" value="EVEC_0000181001-mRNA-1"/>
    <property type="gene ID" value="EVEC_0000181001"/>
</dbReference>
<dbReference type="Proteomes" id="UP000274131">
    <property type="component" value="Unassembled WGS sequence"/>
</dbReference>
<accession>A0A0N4UWF1</accession>